<reference evidence="4" key="1">
    <citation type="submission" date="2017-09" db="EMBL/GenBank/DDBJ databases">
        <title>Depth-based differentiation of microbial function through sediment-hosted aquifers and enrichment of novel symbionts in the deep terrestrial subsurface.</title>
        <authorList>
            <person name="Probst A.J."/>
            <person name="Ladd B."/>
            <person name="Jarett J.K."/>
            <person name="Geller-Mcgrath D.E."/>
            <person name="Sieber C.M.K."/>
            <person name="Emerson J.B."/>
            <person name="Anantharaman K."/>
            <person name="Thomas B.C."/>
            <person name="Malmstrom R."/>
            <person name="Stieglmeier M."/>
            <person name="Klingl A."/>
            <person name="Woyke T."/>
            <person name="Ryan C.M."/>
            <person name="Banfield J.F."/>
        </authorList>
    </citation>
    <scope>NUCLEOTIDE SEQUENCE [LARGE SCALE GENOMIC DNA]</scope>
</reference>
<sequence length="208" mass="23359">MKKIIPAVNYQSVELAIKAINQVNTDWYQLDIADGSFTNGYKTWLDPEFLNLLPDKKYELHYMLLNPEETISPWLTSKIQRVVVHLESSKNLNKVIELAKGKEIYIALLPETDPSLINEYKDMIDGVQFLAVSPGLSGQKFNEKVLKGVSYIKQNYPKLIIEIDGGVNEITGKLCLSAGANILVVGSYIFNTSNPENTLLSLKKLLKV</sequence>
<dbReference type="EMBL" id="PFAY01000022">
    <property type="protein sequence ID" value="PIT92984.1"/>
    <property type="molecule type" value="Genomic_DNA"/>
</dbReference>
<evidence type="ECO:0000256" key="1">
    <source>
        <dbReference type="ARBA" id="ARBA00022723"/>
    </source>
</evidence>
<evidence type="ECO:0000313" key="3">
    <source>
        <dbReference type="EMBL" id="PIT92984.1"/>
    </source>
</evidence>
<dbReference type="PANTHER" id="PTHR11749">
    <property type="entry name" value="RIBULOSE-5-PHOSPHATE-3-EPIMERASE"/>
    <property type="match status" value="1"/>
</dbReference>
<comment type="caution">
    <text evidence="3">The sequence shown here is derived from an EMBL/GenBank/DDBJ whole genome shotgun (WGS) entry which is preliminary data.</text>
</comment>
<protein>
    <recommendedName>
        <fullName evidence="5">Ribulose-phosphate 3-epimerase</fullName>
    </recommendedName>
</protein>
<dbReference type="InterPro" id="IPR013785">
    <property type="entry name" value="Aldolase_TIM"/>
</dbReference>
<dbReference type="Proteomes" id="UP000229112">
    <property type="component" value="Unassembled WGS sequence"/>
</dbReference>
<dbReference type="GO" id="GO:0005975">
    <property type="term" value="P:carbohydrate metabolic process"/>
    <property type="evidence" value="ECO:0007669"/>
    <property type="project" value="InterPro"/>
</dbReference>
<dbReference type="Gene3D" id="3.20.20.70">
    <property type="entry name" value="Aldolase class I"/>
    <property type="match status" value="1"/>
</dbReference>
<proteinExistence type="predicted"/>
<keyword evidence="2" id="KW-0413">Isomerase</keyword>
<dbReference type="InterPro" id="IPR000056">
    <property type="entry name" value="Ribul_P_3_epim-like"/>
</dbReference>
<dbReference type="SUPFAM" id="SSF51366">
    <property type="entry name" value="Ribulose-phoshate binding barrel"/>
    <property type="match status" value="1"/>
</dbReference>
<evidence type="ECO:0000256" key="2">
    <source>
        <dbReference type="ARBA" id="ARBA00023235"/>
    </source>
</evidence>
<dbReference type="Pfam" id="PF00834">
    <property type="entry name" value="Ribul_P_3_epim"/>
    <property type="match status" value="1"/>
</dbReference>
<dbReference type="InterPro" id="IPR011060">
    <property type="entry name" value="RibuloseP-bd_barrel"/>
</dbReference>
<evidence type="ECO:0000313" key="4">
    <source>
        <dbReference type="Proteomes" id="UP000229112"/>
    </source>
</evidence>
<accession>A0A2M6WJR3</accession>
<dbReference type="AlphaFoldDB" id="A0A2M6WJR3"/>
<dbReference type="GO" id="GO:0016857">
    <property type="term" value="F:racemase and epimerase activity, acting on carbohydrates and derivatives"/>
    <property type="evidence" value="ECO:0007669"/>
    <property type="project" value="InterPro"/>
</dbReference>
<keyword evidence="1" id="KW-0479">Metal-binding</keyword>
<organism evidence="3 4">
    <name type="scientific">Candidatus Harrisonbacteria bacterium CG10_big_fil_rev_8_21_14_0_10_38_8</name>
    <dbReference type="NCBI Taxonomy" id="1974582"/>
    <lineage>
        <taxon>Bacteria</taxon>
        <taxon>Candidatus Harrisoniibacteriota</taxon>
    </lineage>
</organism>
<gene>
    <name evidence="3" type="ORF">COU06_02385</name>
</gene>
<name>A0A2M6WJR3_9BACT</name>
<dbReference type="GO" id="GO:0046872">
    <property type="term" value="F:metal ion binding"/>
    <property type="evidence" value="ECO:0007669"/>
    <property type="project" value="UniProtKB-KW"/>
</dbReference>
<evidence type="ECO:0008006" key="5">
    <source>
        <dbReference type="Google" id="ProtNLM"/>
    </source>
</evidence>